<keyword evidence="3" id="KW-0472">Membrane</keyword>
<dbReference type="SUPFAM" id="SSF51735">
    <property type="entry name" value="NAD(P)-binding Rossmann-fold domains"/>
    <property type="match status" value="1"/>
</dbReference>
<organism evidence="5 6">
    <name type="scientific">Phlyctema vagabunda</name>
    <dbReference type="NCBI Taxonomy" id="108571"/>
    <lineage>
        <taxon>Eukaryota</taxon>
        <taxon>Fungi</taxon>
        <taxon>Dikarya</taxon>
        <taxon>Ascomycota</taxon>
        <taxon>Pezizomycotina</taxon>
        <taxon>Leotiomycetes</taxon>
        <taxon>Helotiales</taxon>
        <taxon>Dermateaceae</taxon>
        <taxon>Phlyctema</taxon>
    </lineage>
</organism>
<proteinExistence type="inferred from homology"/>
<sequence length="342" mass="36142">MASENTRLLVLEKAGRLMTTSSAKPTTLEPNEVMIRLNTVAINPADTKMIDQGHRVTSWPLVPGLDGAGVIEAVGDHVKDFAPGDGVLAMFTPGDRGAAFQNFAVVSDGMVAKKPKAWSFQGAATLGVCYLTAVVALGIGLRVSLPFLRGRPTTAFQPSSVLILGGSSALGAASIQLLRLAVPDCKILATSSPKHHHHLTSILGADAALDRDSSSLIADARAASPGSRGVDAIIDTVGAGMDQRDIFETFDENGPKRYAQVWTGEDEIQVPDGVDSILFRGRDVTQLPGGESIMLALQTLLQDGRYKLPIPVRGVGHGFEALERGLELMRNGVSCEKLVVTL</sequence>
<dbReference type="CDD" id="cd08249">
    <property type="entry name" value="enoyl_reductase_like"/>
    <property type="match status" value="1"/>
</dbReference>
<feature type="domain" description="Enoyl reductase (ER)" evidence="4">
    <location>
        <begin position="15"/>
        <end position="340"/>
    </location>
</feature>
<evidence type="ECO:0000256" key="1">
    <source>
        <dbReference type="ARBA" id="ARBA00008072"/>
    </source>
</evidence>
<reference evidence="5 6" key="1">
    <citation type="submission" date="2024-06" db="EMBL/GenBank/DDBJ databases">
        <title>Complete genome of Phlyctema vagabunda strain 19-DSS-EL-015.</title>
        <authorList>
            <person name="Fiorenzani C."/>
        </authorList>
    </citation>
    <scope>NUCLEOTIDE SEQUENCE [LARGE SCALE GENOMIC DNA]</scope>
    <source>
        <strain evidence="5 6">19-DSS-EL-015</strain>
    </source>
</reference>
<dbReference type="PANTHER" id="PTHR45348:SF2">
    <property type="entry name" value="ZINC-TYPE ALCOHOL DEHYDROGENASE-LIKE PROTEIN C2E1P3.01"/>
    <property type="match status" value="1"/>
</dbReference>
<keyword evidence="3" id="KW-0812">Transmembrane</keyword>
<protein>
    <recommendedName>
        <fullName evidence="4">Enoyl reductase (ER) domain-containing protein</fullName>
    </recommendedName>
</protein>
<dbReference type="PANTHER" id="PTHR45348">
    <property type="entry name" value="HYPOTHETICAL OXIDOREDUCTASE (EUROFUNG)"/>
    <property type="match status" value="1"/>
</dbReference>
<dbReference type="SMART" id="SM00829">
    <property type="entry name" value="PKS_ER"/>
    <property type="match status" value="1"/>
</dbReference>
<keyword evidence="3" id="KW-1133">Transmembrane helix</keyword>
<comment type="similarity">
    <text evidence="1">Belongs to the zinc-containing alcohol dehydrogenase family.</text>
</comment>
<comment type="caution">
    <text evidence="5">The sequence shown here is derived from an EMBL/GenBank/DDBJ whole genome shotgun (WGS) entry which is preliminary data.</text>
</comment>
<dbReference type="InterPro" id="IPR020843">
    <property type="entry name" value="ER"/>
</dbReference>
<keyword evidence="2" id="KW-0560">Oxidoreductase</keyword>
<evidence type="ECO:0000259" key="4">
    <source>
        <dbReference type="SMART" id="SM00829"/>
    </source>
</evidence>
<dbReference type="Gene3D" id="3.90.180.10">
    <property type="entry name" value="Medium-chain alcohol dehydrogenases, catalytic domain"/>
    <property type="match status" value="1"/>
</dbReference>
<evidence type="ECO:0000256" key="2">
    <source>
        <dbReference type="ARBA" id="ARBA00023002"/>
    </source>
</evidence>
<dbReference type="InterPro" id="IPR047122">
    <property type="entry name" value="Trans-enoyl_RdTase-like"/>
</dbReference>
<name>A0ABR4P1H0_9HELO</name>
<dbReference type="Pfam" id="PF08240">
    <property type="entry name" value="ADH_N"/>
    <property type="match status" value="1"/>
</dbReference>
<dbReference type="InterPro" id="IPR013154">
    <property type="entry name" value="ADH-like_N"/>
</dbReference>
<evidence type="ECO:0000256" key="3">
    <source>
        <dbReference type="SAM" id="Phobius"/>
    </source>
</evidence>
<feature type="transmembrane region" description="Helical" evidence="3">
    <location>
        <begin position="120"/>
        <end position="141"/>
    </location>
</feature>
<evidence type="ECO:0000313" key="5">
    <source>
        <dbReference type="EMBL" id="KAL3417146.1"/>
    </source>
</evidence>
<dbReference type="EMBL" id="JBFCZG010000011">
    <property type="protein sequence ID" value="KAL3417146.1"/>
    <property type="molecule type" value="Genomic_DNA"/>
</dbReference>
<evidence type="ECO:0000313" key="6">
    <source>
        <dbReference type="Proteomes" id="UP001629113"/>
    </source>
</evidence>
<accession>A0ABR4P1H0</accession>
<dbReference type="InterPro" id="IPR011032">
    <property type="entry name" value="GroES-like_sf"/>
</dbReference>
<gene>
    <name evidence="5" type="ORF">PVAG01_11146</name>
</gene>
<dbReference type="Proteomes" id="UP001629113">
    <property type="component" value="Unassembled WGS sequence"/>
</dbReference>
<dbReference type="Gene3D" id="3.40.50.720">
    <property type="entry name" value="NAD(P)-binding Rossmann-like Domain"/>
    <property type="match status" value="1"/>
</dbReference>
<dbReference type="SUPFAM" id="SSF50129">
    <property type="entry name" value="GroES-like"/>
    <property type="match status" value="1"/>
</dbReference>
<keyword evidence="6" id="KW-1185">Reference proteome</keyword>
<dbReference type="InterPro" id="IPR036291">
    <property type="entry name" value="NAD(P)-bd_dom_sf"/>
</dbReference>